<protein>
    <submittedName>
        <fullName evidence="1">Uncharacterized protein</fullName>
    </submittedName>
</protein>
<evidence type="ECO:0000313" key="2">
    <source>
        <dbReference type="Proteomes" id="UP000198426"/>
    </source>
</evidence>
<accession>A0A239GL51</accession>
<gene>
    <name evidence="1" type="ORF">SAMN05421757_1032</name>
</gene>
<evidence type="ECO:0000313" key="1">
    <source>
        <dbReference type="EMBL" id="SNS69909.1"/>
    </source>
</evidence>
<organism evidence="1 2">
    <name type="scientific">Tropicimonas sediminicola</name>
    <dbReference type="NCBI Taxonomy" id="1031541"/>
    <lineage>
        <taxon>Bacteria</taxon>
        <taxon>Pseudomonadati</taxon>
        <taxon>Pseudomonadota</taxon>
        <taxon>Alphaproteobacteria</taxon>
        <taxon>Rhodobacterales</taxon>
        <taxon>Roseobacteraceae</taxon>
        <taxon>Tropicimonas</taxon>
    </lineage>
</organism>
<proteinExistence type="predicted"/>
<dbReference type="AlphaFoldDB" id="A0A239GL51"/>
<name>A0A239GL51_9RHOB</name>
<dbReference type="Proteomes" id="UP000198426">
    <property type="component" value="Unassembled WGS sequence"/>
</dbReference>
<sequence length="83" mass="9086">MISIAKTTIAQSIHERICLLYMRVEADDCLSNHIAHLSRSVGYDGGASGTTDRQDLEKQLVDALWAYEEITGEAHPAGELLDA</sequence>
<dbReference type="RefSeq" id="WP_089232625.1">
    <property type="nucleotide sequence ID" value="NZ_FZOY01000003.1"/>
</dbReference>
<keyword evidence="2" id="KW-1185">Reference proteome</keyword>
<reference evidence="1 2" key="1">
    <citation type="submission" date="2017-06" db="EMBL/GenBank/DDBJ databases">
        <authorList>
            <person name="Kim H.J."/>
            <person name="Triplett B.A."/>
        </authorList>
    </citation>
    <scope>NUCLEOTIDE SEQUENCE [LARGE SCALE GENOMIC DNA]</scope>
    <source>
        <strain evidence="1 2">DSM 29339</strain>
    </source>
</reference>
<dbReference type="EMBL" id="FZOY01000003">
    <property type="protein sequence ID" value="SNS69909.1"/>
    <property type="molecule type" value="Genomic_DNA"/>
</dbReference>